<proteinExistence type="predicted"/>
<gene>
    <name evidence="1" type="ORF">SAMN06266787_102302</name>
</gene>
<dbReference type="EMBL" id="FZNK01000002">
    <property type="protein sequence ID" value="SNR45866.1"/>
    <property type="molecule type" value="Genomic_DNA"/>
</dbReference>
<sequence>MFINSQIVWLSMSDTIECPECEASIDSTDDLETEGEVAEIEPEDDGSFQLYENHDLFLCKNCRKPLGISRP</sequence>
<evidence type="ECO:0000313" key="2">
    <source>
        <dbReference type="Proteomes" id="UP000198297"/>
    </source>
</evidence>
<protein>
    <submittedName>
        <fullName evidence="1">Uncharacterized protein</fullName>
    </submittedName>
</protein>
<reference evidence="2" key="1">
    <citation type="submission" date="2017-06" db="EMBL/GenBank/DDBJ databases">
        <authorList>
            <person name="Varghese N."/>
            <person name="Submissions S."/>
        </authorList>
    </citation>
    <scope>NUCLEOTIDE SEQUENCE [LARGE SCALE GENOMIC DNA]</scope>
    <source>
        <strain evidence="2">DSM 19316</strain>
    </source>
</reference>
<accession>A0A238WGY8</accession>
<organism evidence="1 2">
    <name type="scientific">Halorubrum ezzemoulense</name>
    <name type="common">Halorubrum chaoviator</name>
    <dbReference type="NCBI Taxonomy" id="337243"/>
    <lineage>
        <taxon>Archaea</taxon>
        <taxon>Methanobacteriati</taxon>
        <taxon>Methanobacteriota</taxon>
        <taxon>Stenosarchaea group</taxon>
        <taxon>Halobacteria</taxon>
        <taxon>Halobacteriales</taxon>
        <taxon>Haloferacaceae</taxon>
        <taxon>Halorubrum</taxon>
    </lineage>
</organism>
<evidence type="ECO:0000313" key="1">
    <source>
        <dbReference type="EMBL" id="SNR45866.1"/>
    </source>
</evidence>
<name>A0A238WGY8_HALEZ</name>
<dbReference type="Proteomes" id="UP000198297">
    <property type="component" value="Unassembled WGS sequence"/>
</dbReference>
<dbReference type="AlphaFoldDB" id="A0A238WGY8"/>